<keyword evidence="13" id="KW-1208">Phospholipid metabolism</keyword>
<evidence type="ECO:0000256" key="10">
    <source>
        <dbReference type="ARBA" id="ARBA00023098"/>
    </source>
</evidence>
<keyword evidence="14 20" id="KW-0012">Acyltransferase</keyword>
<comment type="caution">
    <text evidence="20">The sequence shown here is derived from an EMBL/GenBank/DDBJ whole genome shotgun (WGS) entry which is preliminary data.</text>
</comment>
<evidence type="ECO:0000256" key="4">
    <source>
        <dbReference type="ARBA" id="ARBA00010323"/>
    </source>
</evidence>
<evidence type="ECO:0000256" key="19">
    <source>
        <dbReference type="SAM" id="Phobius"/>
    </source>
</evidence>
<comment type="pathway">
    <text evidence="3">Lipid metabolism; phospholipid metabolism.</text>
</comment>
<dbReference type="Proteomes" id="UP001331761">
    <property type="component" value="Unassembled WGS sequence"/>
</dbReference>
<dbReference type="EMBL" id="WIXE01014542">
    <property type="protein sequence ID" value="KAK5974211.1"/>
    <property type="molecule type" value="Genomic_DNA"/>
</dbReference>
<evidence type="ECO:0000256" key="17">
    <source>
        <dbReference type="ARBA" id="ARBA00038923"/>
    </source>
</evidence>
<evidence type="ECO:0000256" key="8">
    <source>
        <dbReference type="ARBA" id="ARBA00022824"/>
    </source>
</evidence>
<name>A0AAN8F6M4_TRICO</name>
<feature type="transmembrane region" description="Helical" evidence="19">
    <location>
        <begin position="37"/>
        <end position="54"/>
    </location>
</feature>
<evidence type="ECO:0000256" key="2">
    <source>
        <dbReference type="ARBA" id="ARBA00004240"/>
    </source>
</evidence>
<protein>
    <recommendedName>
        <fullName evidence="18">Lysophospholipid acyltransferase 5</fullName>
        <ecNumber evidence="16">2.3.1.23</ecNumber>
        <ecNumber evidence="17">2.3.1.n6</ecNumber>
    </recommendedName>
</protein>
<evidence type="ECO:0000313" key="20">
    <source>
        <dbReference type="EMBL" id="KAK5974211.1"/>
    </source>
</evidence>
<dbReference type="GO" id="GO:0030258">
    <property type="term" value="P:lipid modification"/>
    <property type="evidence" value="ECO:0007669"/>
    <property type="project" value="TreeGrafter"/>
</dbReference>
<dbReference type="InterPro" id="IPR004299">
    <property type="entry name" value="MBOAT_fam"/>
</dbReference>
<keyword evidence="11 19" id="KW-0472">Membrane</keyword>
<comment type="similarity">
    <text evidence="4">Belongs to the membrane-bound acyltransferase family.</text>
</comment>
<proteinExistence type="inferred from homology"/>
<keyword evidence="5" id="KW-0444">Lipid biosynthesis</keyword>
<dbReference type="GO" id="GO:0016020">
    <property type="term" value="C:membrane"/>
    <property type="evidence" value="ECO:0007669"/>
    <property type="project" value="UniProtKB-SubCell"/>
</dbReference>
<keyword evidence="6" id="KW-0808">Transferase</keyword>
<feature type="transmembrane region" description="Helical" evidence="19">
    <location>
        <begin position="6"/>
        <end position="25"/>
    </location>
</feature>
<dbReference type="Pfam" id="PF03062">
    <property type="entry name" value="MBOAT"/>
    <property type="match status" value="1"/>
</dbReference>
<evidence type="ECO:0000256" key="9">
    <source>
        <dbReference type="ARBA" id="ARBA00022989"/>
    </source>
</evidence>
<evidence type="ECO:0000256" key="12">
    <source>
        <dbReference type="ARBA" id="ARBA00023209"/>
    </source>
</evidence>
<evidence type="ECO:0000256" key="1">
    <source>
        <dbReference type="ARBA" id="ARBA00004141"/>
    </source>
</evidence>
<dbReference type="InterPro" id="IPR049941">
    <property type="entry name" value="LPLAT_7/PORCN-like"/>
</dbReference>
<dbReference type="GO" id="GO:0047184">
    <property type="term" value="F:1-acylglycerophosphocholine O-acyltransferase activity"/>
    <property type="evidence" value="ECO:0007669"/>
    <property type="project" value="UniProtKB-EC"/>
</dbReference>
<dbReference type="PANTHER" id="PTHR13906">
    <property type="entry name" value="PORCUPINE"/>
    <property type="match status" value="1"/>
</dbReference>
<dbReference type="EC" id="2.3.1.23" evidence="16"/>
<keyword evidence="7 19" id="KW-0812">Transmembrane</keyword>
<evidence type="ECO:0000256" key="3">
    <source>
        <dbReference type="ARBA" id="ARBA00005074"/>
    </source>
</evidence>
<keyword evidence="8" id="KW-0256">Endoplasmic reticulum</keyword>
<evidence type="ECO:0000256" key="5">
    <source>
        <dbReference type="ARBA" id="ARBA00022516"/>
    </source>
</evidence>
<evidence type="ECO:0000256" key="7">
    <source>
        <dbReference type="ARBA" id="ARBA00022692"/>
    </source>
</evidence>
<keyword evidence="10" id="KW-0443">Lipid metabolism</keyword>
<keyword evidence="12" id="KW-0594">Phospholipid biosynthesis</keyword>
<evidence type="ECO:0000256" key="11">
    <source>
        <dbReference type="ARBA" id="ARBA00023136"/>
    </source>
</evidence>
<evidence type="ECO:0000313" key="21">
    <source>
        <dbReference type="Proteomes" id="UP001331761"/>
    </source>
</evidence>
<organism evidence="20 21">
    <name type="scientific">Trichostrongylus colubriformis</name>
    <name type="common">Black scour worm</name>
    <dbReference type="NCBI Taxonomy" id="6319"/>
    <lineage>
        <taxon>Eukaryota</taxon>
        <taxon>Metazoa</taxon>
        <taxon>Ecdysozoa</taxon>
        <taxon>Nematoda</taxon>
        <taxon>Chromadorea</taxon>
        <taxon>Rhabditida</taxon>
        <taxon>Rhabditina</taxon>
        <taxon>Rhabditomorpha</taxon>
        <taxon>Strongyloidea</taxon>
        <taxon>Trichostrongylidae</taxon>
        <taxon>Trichostrongylus</taxon>
    </lineage>
</organism>
<dbReference type="GO" id="GO:0005783">
    <property type="term" value="C:endoplasmic reticulum"/>
    <property type="evidence" value="ECO:0007669"/>
    <property type="project" value="UniProtKB-SubCell"/>
</dbReference>
<dbReference type="GO" id="GO:0006656">
    <property type="term" value="P:phosphatidylcholine biosynthetic process"/>
    <property type="evidence" value="ECO:0007669"/>
    <property type="project" value="TreeGrafter"/>
</dbReference>
<gene>
    <name evidence="20" type="ORF">GCK32_017559</name>
</gene>
<dbReference type="EC" id="2.3.1.n6" evidence="17"/>
<reference evidence="20 21" key="1">
    <citation type="submission" date="2019-10" db="EMBL/GenBank/DDBJ databases">
        <title>Assembly and Annotation for the nematode Trichostrongylus colubriformis.</title>
        <authorList>
            <person name="Martin J."/>
        </authorList>
    </citation>
    <scope>NUCLEOTIDE SEQUENCE [LARGE SCALE GENOMIC DNA]</scope>
    <source>
        <strain evidence="20">G859</strain>
        <tissue evidence="20">Whole worm</tissue>
    </source>
</reference>
<evidence type="ECO:0000256" key="13">
    <source>
        <dbReference type="ARBA" id="ARBA00023264"/>
    </source>
</evidence>
<comment type="pathway">
    <text evidence="15">Phospholipid metabolism.</text>
</comment>
<feature type="transmembrane region" description="Helical" evidence="19">
    <location>
        <begin position="74"/>
        <end position="93"/>
    </location>
</feature>
<evidence type="ECO:0000256" key="15">
    <source>
        <dbReference type="ARBA" id="ARBA00025707"/>
    </source>
</evidence>
<comment type="subcellular location">
    <subcellularLocation>
        <location evidence="2">Endoplasmic reticulum</location>
    </subcellularLocation>
    <subcellularLocation>
        <location evidence="1">Membrane</location>
        <topology evidence="1">Multi-pass membrane protein</topology>
    </subcellularLocation>
</comment>
<evidence type="ECO:0000256" key="14">
    <source>
        <dbReference type="ARBA" id="ARBA00023315"/>
    </source>
</evidence>
<dbReference type="GO" id="GO:0071617">
    <property type="term" value="F:lysophospholipid acyltransferase activity"/>
    <property type="evidence" value="ECO:0007669"/>
    <property type="project" value="TreeGrafter"/>
</dbReference>
<sequence>MAGTVESVVAAHVSFLGYLLVAYLFTESDNYDINWTTPYCVLTLRLTGLVMNVYDGVHYDKLKEDQKKDAIKKIPGLLEIAAFTFLYTGTFIGPQFTLAKFRSFVNGAWLDEKRQPKQSAVDEALRRFLGGAVFLILNLGGSAWLPSTYFNTPEFYKQSFFWRWTWAVVWFRIIMCRYCAAWMIG</sequence>
<feature type="transmembrane region" description="Helical" evidence="19">
    <location>
        <begin position="124"/>
        <end position="144"/>
    </location>
</feature>
<evidence type="ECO:0000256" key="16">
    <source>
        <dbReference type="ARBA" id="ARBA00026120"/>
    </source>
</evidence>
<feature type="non-terminal residue" evidence="20">
    <location>
        <position position="185"/>
    </location>
</feature>
<keyword evidence="9 19" id="KW-1133">Transmembrane helix</keyword>
<feature type="transmembrane region" description="Helical" evidence="19">
    <location>
        <begin position="164"/>
        <end position="184"/>
    </location>
</feature>
<dbReference type="AlphaFoldDB" id="A0AAN8F6M4"/>
<evidence type="ECO:0000256" key="18">
    <source>
        <dbReference type="ARBA" id="ARBA00039721"/>
    </source>
</evidence>
<evidence type="ECO:0000256" key="6">
    <source>
        <dbReference type="ARBA" id="ARBA00022679"/>
    </source>
</evidence>
<dbReference type="PANTHER" id="PTHR13906:SF14">
    <property type="entry name" value="LYSOPHOSPHOLIPID ACYLTRANSFERASE 5"/>
    <property type="match status" value="1"/>
</dbReference>
<keyword evidence="21" id="KW-1185">Reference proteome</keyword>
<accession>A0AAN8F6M4</accession>